<proteinExistence type="inferred from homology"/>
<evidence type="ECO:0000256" key="10">
    <source>
        <dbReference type="SAM" id="Phobius"/>
    </source>
</evidence>
<dbReference type="AlphaFoldDB" id="A0A366MVX2"/>
<protein>
    <recommendedName>
        <fullName evidence="9">Flagellar M-ring protein</fullName>
    </recommendedName>
</protein>
<evidence type="ECO:0000256" key="7">
    <source>
        <dbReference type="ARBA" id="ARBA00023136"/>
    </source>
</evidence>
<dbReference type="GO" id="GO:0009431">
    <property type="term" value="C:bacterial-type flagellum basal body, MS ring"/>
    <property type="evidence" value="ECO:0007669"/>
    <property type="project" value="InterPro"/>
</dbReference>
<keyword evidence="7 10" id="KW-0472">Membrane</keyword>
<dbReference type="Gene3D" id="3.30.300.30">
    <property type="match status" value="1"/>
</dbReference>
<evidence type="ECO:0000256" key="3">
    <source>
        <dbReference type="ARBA" id="ARBA00007971"/>
    </source>
</evidence>
<comment type="function">
    <text evidence="9">The M ring may be actively involved in energy transduction.</text>
</comment>
<feature type="transmembrane region" description="Helical" evidence="10">
    <location>
        <begin position="17"/>
        <end position="36"/>
    </location>
</feature>
<comment type="subcellular location">
    <subcellularLocation>
        <location evidence="1 9">Bacterial flagellum basal body</location>
    </subcellularLocation>
    <subcellularLocation>
        <location evidence="2">Cell membrane</location>
        <topology evidence="2">Multi-pass membrane protein</topology>
    </subcellularLocation>
</comment>
<evidence type="ECO:0000259" key="12">
    <source>
        <dbReference type="Pfam" id="PF08345"/>
    </source>
</evidence>
<evidence type="ECO:0000256" key="2">
    <source>
        <dbReference type="ARBA" id="ARBA00004651"/>
    </source>
</evidence>
<dbReference type="PRINTS" id="PR01009">
    <property type="entry name" value="FLGMRINGFLIF"/>
</dbReference>
<keyword evidence="8 9" id="KW-0975">Bacterial flagellum</keyword>
<dbReference type="NCBIfam" id="TIGR00206">
    <property type="entry name" value="fliF"/>
    <property type="match status" value="1"/>
</dbReference>
<keyword evidence="4" id="KW-1003">Cell membrane</keyword>
<dbReference type="InterPro" id="IPR045851">
    <property type="entry name" value="AMP-bd_C_sf"/>
</dbReference>
<dbReference type="RefSeq" id="WP_113892912.1">
    <property type="nucleotide sequence ID" value="NZ_JANJGA010000004.1"/>
</dbReference>
<dbReference type="OrthoDB" id="9807026at2"/>
<dbReference type="PANTHER" id="PTHR30046:SF0">
    <property type="entry name" value="FLAGELLAR M-RING PROTEIN"/>
    <property type="match status" value="1"/>
</dbReference>
<feature type="domain" description="Flagellar M-ring C-terminal" evidence="12">
    <location>
        <begin position="252"/>
        <end position="410"/>
    </location>
</feature>
<evidence type="ECO:0000256" key="8">
    <source>
        <dbReference type="ARBA" id="ARBA00023143"/>
    </source>
</evidence>
<evidence type="ECO:0000256" key="6">
    <source>
        <dbReference type="ARBA" id="ARBA00022989"/>
    </source>
</evidence>
<evidence type="ECO:0000313" key="14">
    <source>
        <dbReference type="Proteomes" id="UP000252669"/>
    </source>
</evidence>
<gene>
    <name evidence="13" type="primary">fliF</name>
    <name evidence="13" type="ORF">CRU91_02085</name>
</gene>
<reference evidence="13 14" key="1">
    <citation type="submission" date="2017-10" db="EMBL/GenBank/DDBJ databases">
        <title>Genomics of the genus Arcobacter.</title>
        <authorList>
            <person name="Perez-Cataluna A."/>
            <person name="Figueras M.J."/>
        </authorList>
    </citation>
    <scope>NUCLEOTIDE SEQUENCE [LARGE SCALE GENOMIC DNA]</scope>
    <source>
        <strain evidence="13 14">CECT 9230</strain>
    </source>
</reference>
<keyword evidence="5 10" id="KW-0812">Transmembrane</keyword>
<comment type="similarity">
    <text evidence="3 9">Belongs to the FliF family.</text>
</comment>
<comment type="caution">
    <text evidence="13">The sequence shown here is derived from an EMBL/GenBank/DDBJ whole genome shotgun (WGS) entry which is preliminary data.</text>
</comment>
<dbReference type="Pfam" id="PF01514">
    <property type="entry name" value="YscJ_FliF"/>
    <property type="match status" value="1"/>
</dbReference>
<evidence type="ECO:0000256" key="5">
    <source>
        <dbReference type="ARBA" id="ARBA00022692"/>
    </source>
</evidence>
<dbReference type="EMBL" id="PDKB01000003">
    <property type="protein sequence ID" value="RBQ29744.1"/>
    <property type="molecule type" value="Genomic_DNA"/>
</dbReference>
<name>A0A366MVX2_9BACT</name>
<dbReference type="InterPro" id="IPR006182">
    <property type="entry name" value="FliF_N_dom"/>
</dbReference>
<dbReference type="GO" id="GO:0003774">
    <property type="term" value="F:cytoskeletal motor activity"/>
    <property type="evidence" value="ECO:0007669"/>
    <property type="project" value="InterPro"/>
</dbReference>
<accession>A0A366MVX2</accession>
<evidence type="ECO:0000256" key="4">
    <source>
        <dbReference type="ARBA" id="ARBA00022475"/>
    </source>
</evidence>
<evidence type="ECO:0000256" key="9">
    <source>
        <dbReference type="PIRNR" id="PIRNR004862"/>
    </source>
</evidence>
<keyword evidence="6 10" id="KW-1133">Transmembrane helix</keyword>
<sequence length="571" mass="63151">MEQLLKFINNLNKAQRIAIVGGFAVLVLLIAGFLIYSSVKAEDKKLSYTIASNLTQADVMRATEELENAGIQFVVTGSGNNLTLKTSKEFINIAKIKLVTSEASTNKHVGWEIFEKSSLGTTNFENKVKYLRALEGELSKTLESLSGVLKASVKIAIPKETIFTEKRSDTTASAVITLKQGIFLTQKQVDGIKNFISSAVPDLKIENIQLIDQDGNLLEVSADEMNTQKSTIQTKFKDKVEEDYEQKIISLLEPVVGVGRVVAKVNVTLDFVRKDIEEEIYSPEGSIRSQQVIENTNNAQGLPVDVGGVAGVDNNIQPPQLAVDNNKLLQNSESSNTVTNYEISRKLISQRDGNFTNIRRITASVTFDSSVLQDHPDRAGFLASLESLASDAIGYDKARGDTITVRDFKFVGIKNYNENGELLDENGNVISSNSSYLGAMSVKSILEEYKDYIQYLIVGLLLFIFYKKFIASSDMVILGEGKKQEIFVDDEDLVKDMLAGLDDELDQNTAQGRLKSKVKSQILNNIDGLDEESAAKYEVFIEELDREINSNPADIARMIELLLSEGNVNFK</sequence>
<dbReference type="Proteomes" id="UP000252669">
    <property type="component" value="Unassembled WGS sequence"/>
</dbReference>
<keyword evidence="14" id="KW-1185">Reference proteome</keyword>
<dbReference type="GO" id="GO:0071973">
    <property type="term" value="P:bacterial-type flagellum-dependent cell motility"/>
    <property type="evidence" value="ECO:0007669"/>
    <property type="project" value="InterPro"/>
</dbReference>
<organism evidence="13 14">
    <name type="scientific">Aliarcobacter vitoriensis</name>
    <dbReference type="NCBI Taxonomy" id="2011099"/>
    <lineage>
        <taxon>Bacteria</taxon>
        <taxon>Pseudomonadati</taxon>
        <taxon>Campylobacterota</taxon>
        <taxon>Epsilonproteobacteria</taxon>
        <taxon>Campylobacterales</taxon>
        <taxon>Arcobacteraceae</taxon>
        <taxon>Aliarcobacter</taxon>
    </lineage>
</organism>
<evidence type="ECO:0000259" key="11">
    <source>
        <dbReference type="Pfam" id="PF01514"/>
    </source>
</evidence>
<keyword evidence="13" id="KW-0969">Cilium</keyword>
<dbReference type="GO" id="GO:0005886">
    <property type="term" value="C:plasma membrane"/>
    <property type="evidence" value="ECO:0007669"/>
    <property type="project" value="UniProtKB-SubCell"/>
</dbReference>
<dbReference type="InterPro" id="IPR013556">
    <property type="entry name" value="Flag_M-ring_C"/>
</dbReference>
<evidence type="ECO:0000256" key="1">
    <source>
        <dbReference type="ARBA" id="ARBA00004117"/>
    </source>
</evidence>
<evidence type="ECO:0000313" key="13">
    <source>
        <dbReference type="EMBL" id="RBQ29744.1"/>
    </source>
</evidence>
<keyword evidence="13" id="KW-0282">Flagellum</keyword>
<keyword evidence="13" id="KW-0966">Cell projection</keyword>
<dbReference type="InterPro" id="IPR000067">
    <property type="entry name" value="FlgMring_FliF"/>
</dbReference>
<dbReference type="PIRSF" id="PIRSF004862">
    <property type="entry name" value="FliF"/>
    <property type="match status" value="1"/>
</dbReference>
<dbReference type="PANTHER" id="PTHR30046">
    <property type="entry name" value="FLAGELLAR M-RING PROTEIN"/>
    <property type="match status" value="1"/>
</dbReference>
<feature type="domain" description="Flagellar M-ring N-terminal" evidence="11">
    <location>
        <begin position="49"/>
        <end position="219"/>
    </location>
</feature>
<dbReference type="Pfam" id="PF08345">
    <property type="entry name" value="YscJ_FliF_C"/>
    <property type="match status" value="1"/>
</dbReference>
<dbReference type="InterPro" id="IPR043427">
    <property type="entry name" value="YscJ/FliF"/>
</dbReference>